<evidence type="ECO:0000313" key="5">
    <source>
        <dbReference type="EMBL" id="URE20724.1"/>
    </source>
</evidence>
<dbReference type="SMART" id="SM00028">
    <property type="entry name" value="TPR"/>
    <property type="match status" value="3"/>
</dbReference>
<dbReference type="PANTHER" id="PTHR14027">
    <property type="entry name" value="RNA POLYMERASE-ASSOCIATED PROTEIN CTR9"/>
    <property type="match status" value="1"/>
</dbReference>
<organism evidence="5 6">
    <name type="scientific">Musa troglodytarum</name>
    <name type="common">fe'i banana</name>
    <dbReference type="NCBI Taxonomy" id="320322"/>
    <lineage>
        <taxon>Eukaryota</taxon>
        <taxon>Viridiplantae</taxon>
        <taxon>Streptophyta</taxon>
        <taxon>Embryophyta</taxon>
        <taxon>Tracheophyta</taxon>
        <taxon>Spermatophyta</taxon>
        <taxon>Magnoliopsida</taxon>
        <taxon>Liliopsida</taxon>
        <taxon>Zingiberales</taxon>
        <taxon>Musaceae</taxon>
        <taxon>Musa</taxon>
    </lineage>
</organism>
<proteinExistence type="predicted"/>
<reference evidence="5" key="1">
    <citation type="submission" date="2022-05" db="EMBL/GenBank/DDBJ databases">
        <title>The Musa troglodytarum L. genome provides insights into the mechanism of non-climacteric behaviour and enrichment of carotenoids.</title>
        <authorList>
            <person name="Wang J."/>
        </authorList>
    </citation>
    <scope>NUCLEOTIDE SEQUENCE</scope>
    <source>
        <tissue evidence="5">Leaf</tissue>
    </source>
</reference>
<feature type="compositionally biased region" description="Basic residues" evidence="4">
    <location>
        <begin position="347"/>
        <end position="363"/>
    </location>
</feature>
<dbReference type="GO" id="GO:0016593">
    <property type="term" value="C:Cdc73/Paf1 complex"/>
    <property type="evidence" value="ECO:0007669"/>
    <property type="project" value="TreeGrafter"/>
</dbReference>
<dbReference type="EMBL" id="CP097509">
    <property type="protein sequence ID" value="URE20724.1"/>
    <property type="molecule type" value="Genomic_DNA"/>
</dbReference>
<evidence type="ECO:0000313" key="6">
    <source>
        <dbReference type="Proteomes" id="UP001055439"/>
    </source>
</evidence>
<dbReference type="Gene3D" id="1.25.40.10">
    <property type="entry name" value="Tetratricopeptide repeat domain"/>
    <property type="match status" value="1"/>
</dbReference>
<dbReference type="PROSITE" id="PS50005">
    <property type="entry name" value="TPR"/>
    <property type="match status" value="1"/>
</dbReference>
<protein>
    <submittedName>
        <fullName evidence="5">RNA polymerase-associated protein CTR9</fullName>
    </submittedName>
</protein>
<keyword evidence="2 3" id="KW-0802">TPR repeat</keyword>
<feature type="region of interest" description="Disordered" evidence="4">
    <location>
        <begin position="400"/>
        <end position="469"/>
    </location>
</feature>
<accession>A0A9E7GZ32</accession>
<dbReference type="InterPro" id="IPR011990">
    <property type="entry name" value="TPR-like_helical_dom_sf"/>
</dbReference>
<evidence type="ECO:0000256" key="3">
    <source>
        <dbReference type="PROSITE-ProRule" id="PRU00339"/>
    </source>
</evidence>
<dbReference type="AlphaFoldDB" id="A0A9E7GZ32"/>
<dbReference type="InterPro" id="IPR019734">
    <property type="entry name" value="TPR_rpt"/>
</dbReference>
<evidence type="ECO:0000256" key="2">
    <source>
        <dbReference type="ARBA" id="ARBA00022803"/>
    </source>
</evidence>
<evidence type="ECO:0000256" key="1">
    <source>
        <dbReference type="ARBA" id="ARBA00022737"/>
    </source>
</evidence>
<name>A0A9E7GZ32_9LILI</name>
<dbReference type="SUPFAM" id="SSF48452">
    <property type="entry name" value="TPR-like"/>
    <property type="match status" value="1"/>
</dbReference>
<keyword evidence="6" id="KW-1185">Reference proteome</keyword>
<sequence>MMGGVVYIPVQNSEEEVMVALDHLPRDATDMIDILKAEQAPLHLWLIIAREYFKQGKLDQFRQILEEGSSPEIDEYYADVKYERIAILNALAAYYTYLGKIETKQRDKEEHFISATQYYNRASRIDAHEPYTWIGKGQLYVAKGELQTASESFRIALVEDPNCVPALLGQLTETALAVSSHGLMKAHSYYNLARSYHSKITDALKVDDKCPNALSMLGDLELKIDDWVKAKDTFRAAKDATDGKDSYATLALGNWNYFAAIRNEKRGPKLEATHLEKAKELYTKVQEAASGSVFVQMPDVWVNLAHVYFAQGHFALAAKMEQWKHSSNTAGKRRERSQVEDEEGGDRRRRRGGKRRKKEKKMKTRYEEEADMEDEHEDLEEDTNAMNEYEDDGAEKAQNDLIAAGLEDSDAEDDLGGHSTAINRKRRAWSESDEDDEPLGEKVNSAETDEETNGIKAKSVAGDDDEEGKLRTIGPTFFIESSQREMELKQVLNCDFDPS</sequence>
<feature type="repeat" description="TPR" evidence="3">
    <location>
        <begin position="130"/>
        <end position="163"/>
    </location>
</feature>
<keyword evidence="1" id="KW-0677">Repeat</keyword>
<dbReference type="Proteomes" id="UP001055439">
    <property type="component" value="Chromosome 7"/>
</dbReference>
<feature type="compositionally biased region" description="Acidic residues" evidence="4">
    <location>
        <begin position="368"/>
        <end position="381"/>
    </location>
</feature>
<dbReference type="InterPro" id="IPR031101">
    <property type="entry name" value="Ctr9"/>
</dbReference>
<evidence type="ECO:0000256" key="4">
    <source>
        <dbReference type="SAM" id="MobiDB-lite"/>
    </source>
</evidence>
<dbReference type="FunFam" id="1.25.40.10:FF:000328">
    <property type="entry name" value="protein CTR9 homolog"/>
    <property type="match status" value="1"/>
</dbReference>
<dbReference type="OrthoDB" id="343875at2759"/>
<gene>
    <name evidence="5" type="ORF">MUK42_37402</name>
</gene>
<dbReference type="GO" id="GO:0000993">
    <property type="term" value="F:RNA polymerase II complex binding"/>
    <property type="evidence" value="ECO:0007669"/>
    <property type="project" value="TreeGrafter"/>
</dbReference>
<dbReference type="PANTHER" id="PTHR14027:SF2">
    <property type="entry name" value="RNA POLYMERASE-ASSOCIATED PROTEIN CTR9 HOMOLOG"/>
    <property type="match status" value="1"/>
</dbReference>
<feature type="region of interest" description="Disordered" evidence="4">
    <location>
        <begin position="326"/>
        <end position="381"/>
    </location>
</feature>
<dbReference type="GO" id="GO:0006368">
    <property type="term" value="P:transcription elongation by RNA polymerase II"/>
    <property type="evidence" value="ECO:0007669"/>
    <property type="project" value="TreeGrafter"/>
</dbReference>
<dbReference type="GO" id="GO:0006355">
    <property type="term" value="P:regulation of DNA-templated transcription"/>
    <property type="evidence" value="ECO:0007669"/>
    <property type="project" value="InterPro"/>
</dbReference>